<name>A0AAU7YP91_9PHYC</name>
<protein>
    <submittedName>
        <fullName evidence="1">Uncharacterized protein</fullName>
    </submittedName>
</protein>
<dbReference type="EMBL" id="PP911589">
    <property type="protein sequence ID" value="XCA47355.1"/>
    <property type="molecule type" value="Genomic_DNA"/>
</dbReference>
<sequence>MAKFHTLIDNLDILEYDGRKISFSTKEGKPVRIQIPRMYMPFGISGFTPPVGNTKWNVDFSMKGYDEEGNYVKAFYDILTKMEETIVENVSKQSESIFSKHMTVDDLKPMFNSNIKHSADREPKFRVKVDTTTDGMIKPGVFNSEREHLKDAASDKLYARNSGVAIVEMVSVYFLNKKFGVTWKLHQLVVHEPQQLKGFQFVLD</sequence>
<accession>A0AAU7YP91</accession>
<evidence type="ECO:0000313" key="1">
    <source>
        <dbReference type="EMBL" id="XCA47355.1"/>
    </source>
</evidence>
<dbReference type="Pfam" id="PF19196">
    <property type="entry name" value="DUF5871"/>
    <property type="match status" value="1"/>
</dbReference>
<organism evidence="1">
    <name type="scientific">Micromonas commoda virus</name>
    <dbReference type="NCBI Taxonomy" id="3057169"/>
    <lineage>
        <taxon>Viruses</taxon>
        <taxon>Varidnaviria</taxon>
        <taxon>Bamfordvirae</taxon>
        <taxon>Nucleocytoviricota</taxon>
        <taxon>Megaviricetes</taxon>
        <taxon>Algavirales</taxon>
        <taxon>Phycodnaviridae</taxon>
    </lineage>
</organism>
<dbReference type="InterPro" id="IPR043804">
    <property type="entry name" value="DUF5871"/>
</dbReference>
<proteinExistence type="predicted"/>
<reference evidence="1" key="1">
    <citation type="submission" date="2024-06" db="EMBL/GenBank/DDBJ databases">
        <title>Evidence of context-dependent and transient costs of resisting viral infection in isolates of the marine microalga Micromonas sp. (class Mamiellophyceae).</title>
        <authorList>
            <person name="Bedi de Silva A."/>
            <person name="Schvarcz C.R."/>
            <person name="Steward G.R."/>
            <person name="Edwards K.F."/>
        </authorList>
    </citation>
    <scope>NUCLEOTIDE SEQUENCE</scope>
    <source>
        <strain evidence="1">McV-KB2</strain>
    </source>
</reference>